<dbReference type="AlphaFoldDB" id="A0A811KFL4"/>
<proteinExistence type="predicted"/>
<accession>A0A811KFL4</accession>
<name>A0A811KFL4_9BILA</name>
<feature type="transmembrane region" description="Helical" evidence="5">
    <location>
        <begin position="84"/>
        <end position="103"/>
    </location>
</feature>
<dbReference type="InterPro" id="IPR013057">
    <property type="entry name" value="AA_transpt_TM"/>
</dbReference>
<keyword evidence="4 5" id="KW-0472">Membrane</keyword>
<feature type="transmembrane region" description="Helical" evidence="5">
    <location>
        <begin position="253"/>
        <end position="271"/>
    </location>
</feature>
<gene>
    <name evidence="7" type="ORF">BOKJ2_LOCUS5183</name>
</gene>
<sequence>MALPSDSGPDARFYMQNSTEEPDREANVVVAAGVQPQHNEGSHLFAERTPTAQTITSEQAFMHMVKAMLGTGLLSLPLAFKHSGLYLGMILLVLICFVCLYCMRQIVYAAHFVCARNGREAIDYGNIMRGAVEAGPAWIRHHGYFFKQLVNCNVFVAQLGFCCVYFVFMADNLEDFFRKNLNIVLPKAIWMLIISIPVLGFCSIRKLSKLAPFATAANIIYLGAVSIVVYFFFNNLKSTDELTKWGELRDLPLFFGTVMFAFEGVSVIMIIENRMQSPQNFIQWNGVLNTSCMMVLAIFSVIGFYGYLAVGDDVADTVTLNLPDEPFFQILKIMFVLCVLVSYPIQFFVPLERVEKFISRKCPPEKHTQYMYSARFGIVMITLVVAEMVPHLALFIALMGAVACSALALLFPPMIDLLVASAKNELTSVCYLKNFVLLGFALLGFTTGTYSALSDIVKTFEPQEI</sequence>
<dbReference type="GO" id="GO:0005774">
    <property type="term" value="C:vacuolar membrane"/>
    <property type="evidence" value="ECO:0007669"/>
    <property type="project" value="TreeGrafter"/>
</dbReference>
<protein>
    <recommendedName>
        <fullName evidence="6">Amino acid transporter transmembrane domain-containing protein</fullName>
    </recommendedName>
</protein>
<feature type="transmembrane region" description="Helical" evidence="5">
    <location>
        <begin position="431"/>
        <end position="453"/>
    </location>
</feature>
<evidence type="ECO:0000256" key="2">
    <source>
        <dbReference type="ARBA" id="ARBA00022692"/>
    </source>
</evidence>
<comment type="caution">
    <text evidence="7">The sequence shown here is derived from an EMBL/GenBank/DDBJ whole genome shotgun (WGS) entry which is preliminary data.</text>
</comment>
<feature type="transmembrane region" description="Helical" evidence="5">
    <location>
        <begin position="330"/>
        <end position="349"/>
    </location>
</feature>
<evidence type="ECO:0000259" key="6">
    <source>
        <dbReference type="Pfam" id="PF01490"/>
    </source>
</evidence>
<evidence type="ECO:0000256" key="4">
    <source>
        <dbReference type="ARBA" id="ARBA00023136"/>
    </source>
</evidence>
<evidence type="ECO:0000256" key="3">
    <source>
        <dbReference type="ARBA" id="ARBA00022989"/>
    </source>
</evidence>
<feature type="domain" description="Amino acid transporter transmembrane" evidence="6">
    <location>
        <begin position="54"/>
        <end position="451"/>
    </location>
</feature>
<keyword evidence="8" id="KW-1185">Reference proteome</keyword>
<feature type="transmembrane region" description="Helical" evidence="5">
    <location>
        <begin position="392"/>
        <end position="411"/>
    </location>
</feature>
<dbReference type="PANTHER" id="PTHR22950">
    <property type="entry name" value="AMINO ACID TRANSPORTER"/>
    <property type="match status" value="1"/>
</dbReference>
<dbReference type="Proteomes" id="UP000614601">
    <property type="component" value="Unassembled WGS sequence"/>
</dbReference>
<dbReference type="OrthoDB" id="1684102at2759"/>
<feature type="transmembrane region" description="Helical" evidence="5">
    <location>
        <begin position="188"/>
        <end position="204"/>
    </location>
</feature>
<keyword evidence="3 5" id="KW-1133">Transmembrane helix</keyword>
<feature type="transmembrane region" description="Helical" evidence="5">
    <location>
        <begin position="292"/>
        <end position="310"/>
    </location>
</feature>
<dbReference type="Proteomes" id="UP000783686">
    <property type="component" value="Unassembled WGS sequence"/>
</dbReference>
<reference evidence="7" key="1">
    <citation type="submission" date="2020-09" db="EMBL/GenBank/DDBJ databases">
        <authorList>
            <person name="Kikuchi T."/>
        </authorList>
    </citation>
    <scope>NUCLEOTIDE SEQUENCE</scope>
    <source>
        <strain evidence="7">SH1</strain>
    </source>
</reference>
<evidence type="ECO:0000313" key="8">
    <source>
        <dbReference type="Proteomes" id="UP000614601"/>
    </source>
</evidence>
<feature type="transmembrane region" description="Helical" evidence="5">
    <location>
        <begin position="370"/>
        <end position="386"/>
    </location>
</feature>
<keyword evidence="2 5" id="KW-0812">Transmembrane</keyword>
<feature type="transmembrane region" description="Helical" evidence="5">
    <location>
        <begin position="211"/>
        <end position="233"/>
    </location>
</feature>
<dbReference type="Pfam" id="PF01490">
    <property type="entry name" value="Aa_trans"/>
    <property type="match status" value="1"/>
</dbReference>
<dbReference type="EMBL" id="CAJFDH010000003">
    <property type="protein sequence ID" value="CAD5213619.1"/>
    <property type="molecule type" value="Genomic_DNA"/>
</dbReference>
<dbReference type="EMBL" id="CAJFCW020000003">
    <property type="protein sequence ID" value="CAG9101230.1"/>
    <property type="molecule type" value="Genomic_DNA"/>
</dbReference>
<evidence type="ECO:0000256" key="1">
    <source>
        <dbReference type="ARBA" id="ARBA00004141"/>
    </source>
</evidence>
<dbReference type="GO" id="GO:0015179">
    <property type="term" value="F:L-amino acid transmembrane transporter activity"/>
    <property type="evidence" value="ECO:0007669"/>
    <property type="project" value="TreeGrafter"/>
</dbReference>
<dbReference type="PANTHER" id="PTHR22950:SF349">
    <property type="entry name" value="AMINO ACID TRANSPORTER TRANSMEMBRANE DOMAIN-CONTAINING PROTEIN"/>
    <property type="match status" value="1"/>
</dbReference>
<evidence type="ECO:0000256" key="5">
    <source>
        <dbReference type="SAM" id="Phobius"/>
    </source>
</evidence>
<comment type="subcellular location">
    <subcellularLocation>
        <location evidence="1">Membrane</location>
        <topology evidence="1">Multi-pass membrane protein</topology>
    </subcellularLocation>
</comment>
<organism evidence="7 8">
    <name type="scientific">Bursaphelenchus okinawaensis</name>
    <dbReference type="NCBI Taxonomy" id="465554"/>
    <lineage>
        <taxon>Eukaryota</taxon>
        <taxon>Metazoa</taxon>
        <taxon>Ecdysozoa</taxon>
        <taxon>Nematoda</taxon>
        <taxon>Chromadorea</taxon>
        <taxon>Rhabditida</taxon>
        <taxon>Tylenchina</taxon>
        <taxon>Tylenchomorpha</taxon>
        <taxon>Aphelenchoidea</taxon>
        <taxon>Aphelenchoididae</taxon>
        <taxon>Bursaphelenchus</taxon>
    </lineage>
</organism>
<evidence type="ECO:0000313" key="7">
    <source>
        <dbReference type="EMBL" id="CAD5213619.1"/>
    </source>
</evidence>
<feature type="transmembrane region" description="Helical" evidence="5">
    <location>
        <begin position="149"/>
        <end position="168"/>
    </location>
</feature>